<feature type="region of interest" description="Disordered" evidence="4">
    <location>
        <begin position="268"/>
        <end position="295"/>
    </location>
</feature>
<dbReference type="InterPro" id="IPR057326">
    <property type="entry name" value="KR_dom"/>
</dbReference>
<dbReference type="SUPFAM" id="SSF51735">
    <property type="entry name" value="NAD(P)-binding Rossmann-fold domains"/>
    <property type="match status" value="1"/>
</dbReference>
<evidence type="ECO:0000256" key="2">
    <source>
        <dbReference type="ARBA" id="ARBA00023002"/>
    </source>
</evidence>
<dbReference type="PRINTS" id="PR00081">
    <property type="entry name" value="GDHRDH"/>
</dbReference>
<name>A0ABQ4S0D1_9HYPH</name>
<keyword evidence="8" id="KW-1185">Reference proteome</keyword>
<dbReference type="EMBL" id="BPQP01000064">
    <property type="protein sequence ID" value="GJD96575.1"/>
    <property type="molecule type" value="Genomic_DNA"/>
</dbReference>
<sequence>MAHTHKPLHDQVIVITGASSGIGLTTARMAAEAGARVVLAARDGAVLARVQAEIEGVGGKAIHVVADVGERAQVQAIADAAVAAFGGFDTWVNNAGLTIYGRLWEVSDSDHERLLRTNLWGTVLGSLVAVEHLRRNGGALINVGSVGSDLAFPLQGMYCASKHAIKGFTDALRMELFEDGAPVSVTLIKPASIDTPLPQRAKNYTDHEPKLPPPVYRPEEVANAILHAAVHPQRDIYVGGGAKALASFKEFAPGAYDALAPVVTALQKRGDPPQDAQDALHAPSRPDGAARGTHPGYVMRTSAYTRSTLHPLPTTALVAGLGAAAALLVRASTRGPRR</sequence>
<evidence type="ECO:0000259" key="6">
    <source>
        <dbReference type="SMART" id="SM00822"/>
    </source>
</evidence>
<dbReference type="Gene3D" id="3.40.50.720">
    <property type="entry name" value="NAD(P)-binding Rossmann-like Domain"/>
    <property type="match status" value="1"/>
</dbReference>
<keyword evidence="5" id="KW-0812">Transmembrane</keyword>
<dbReference type="PRINTS" id="PR00080">
    <property type="entry name" value="SDRFAMILY"/>
</dbReference>
<dbReference type="RefSeq" id="WP_238245707.1">
    <property type="nucleotide sequence ID" value="NZ_BPQP01000064.1"/>
</dbReference>
<dbReference type="InterPro" id="IPR020904">
    <property type="entry name" value="Sc_DH/Rdtase_CS"/>
</dbReference>
<protein>
    <submittedName>
        <fullName evidence="7">3-phenylpropionate-dihydrodiol/cinnamic acid-dihydrodiol dehydrogenase</fullName>
    </submittedName>
</protein>
<dbReference type="PANTHER" id="PTHR44196">
    <property type="entry name" value="DEHYDROGENASE/REDUCTASE SDR FAMILY MEMBER 7B"/>
    <property type="match status" value="1"/>
</dbReference>
<feature type="domain" description="Ketoreductase" evidence="6">
    <location>
        <begin position="11"/>
        <end position="186"/>
    </location>
</feature>
<dbReference type="InterPro" id="IPR036291">
    <property type="entry name" value="NAD(P)-bd_dom_sf"/>
</dbReference>
<evidence type="ECO:0000256" key="1">
    <source>
        <dbReference type="ARBA" id="ARBA00006484"/>
    </source>
</evidence>
<feature type="transmembrane region" description="Helical" evidence="5">
    <location>
        <begin position="309"/>
        <end position="329"/>
    </location>
</feature>
<dbReference type="InterPro" id="IPR002347">
    <property type="entry name" value="SDR_fam"/>
</dbReference>
<dbReference type="CDD" id="cd05360">
    <property type="entry name" value="SDR_c3"/>
    <property type="match status" value="1"/>
</dbReference>
<reference evidence="7" key="2">
    <citation type="submission" date="2021-08" db="EMBL/GenBank/DDBJ databases">
        <authorList>
            <person name="Tani A."/>
            <person name="Ola A."/>
            <person name="Ogura Y."/>
            <person name="Katsura K."/>
            <person name="Hayashi T."/>
        </authorList>
    </citation>
    <scope>NUCLEOTIDE SEQUENCE</scope>
    <source>
        <strain evidence="7">DSM 19015</strain>
    </source>
</reference>
<dbReference type="Proteomes" id="UP001055125">
    <property type="component" value="Unassembled WGS sequence"/>
</dbReference>
<evidence type="ECO:0000313" key="7">
    <source>
        <dbReference type="EMBL" id="GJD96575.1"/>
    </source>
</evidence>
<organism evidence="7 8">
    <name type="scientific">Methylobacterium iners</name>
    <dbReference type="NCBI Taxonomy" id="418707"/>
    <lineage>
        <taxon>Bacteria</taxon>
        <taxon>Pseudomonadati</taxon>
        <taxon>Pseudomonadota</taxon>
        <taxon>Alphaproteobacteria</taxon>
        <taxon>Hyphomicrobiales</taxon>
        <taxon>Methylobacteriaceae</taxon>
        <taxon>Methylobacterium</taxon>
    </lineage>
</organism>
<evidence type="ECO:0000256" key="3">
    <source>
        <dbReference type="RuleBase" id="RU000363"/>
    </source>
</evidence>
<accession>A0ABQ4S0D1</accession>
<comment type="caution">
    <text evidence="7">The sequence shown here is derived from an EMBL/GenBank/DDBJ whole genome shotgun (WGS) entry which is preliminary data.</text>
</comment>
<keyword evidence="5" id="KW-1133">Transmembrane helix</keyword>
<dbReference type="NCBIfam" id="NF005495">
    <property type="entry name" value="PRK07109.1"/>
    <property type="match status" value="1"/>
</dbReference>
<dbReference type="Pfam" id="PF00106">
    <property type="entry name" value="adh_short"/>
    <property type="match status" value="1"/>
</dbReference>
<keyword evidence="5" id="KW-0472">Membrane</keyword>
<proteinExistence type="inferred from homology"/>
<evidence type="ECO:0000256" key="4">
    <source>
        <dbReference type="SAM" id="MobiDB-lite"/>
    </source>
</evidence>
<comment type="similarity">
    <text evidence="1 3">Belongs to the short-chain dehydrogenases/reductases (SDR) family.</text>
</comment>
<dbReference type="PROSITE" id="PS00061">
    <property type="entry name" value="ADH_SHORT"/>
    <property type="match status" value="1"/>
</dbReference>
<evidence type="ECO:0000313" key="8">
    <source>
        <dbReference type="Proteomes" id="UP001055125"/>
    </source>
</evidence>
<keyword evidence="2" id="KW-0560">Oxidoreductase</keyword>
<reference evidence="7" key="1">
    <citation type="journal article" date="2021" name="Front. Microbiol.">
        <title>Comprehensive Comparative Genomics and Phenotyping of Methylobacterium Species.</title>
        <authorList>
            <person name="Alessa O."/>
            <person name="Ogura Y."/>
            <person name="Fujitani Y."/>
            <person name="Takami H."/>
            <person name="Hayashi T."/>
            <person name="Sahin N."/>
            <person name="Tani A."/>
        </authorList>
    </citation>
    <scope>NUCLEOTIDE SEQUENCE</scope>
    <source>
        <strain evidence="7">DSM 19015</strain>
    </source>
</reference>
<dbReference type="PANTHER" id="PTHR44196:SF1">
    <property type="entry name" value="DEHYDROGENASE_REDUCTASE SDR FAMILY MEMBER 7B"/>
    <property type="match status" value="1"/>
</dbReference>
<dbReference type="SMART" id="SM00822">
    <property type="entry name" value="PKS_KR"/>
    <property type="match status" value="1"/>
</dbReference>
<gene>
    <name evidence="7" type="primary">hcaB_7</name>
    <name evidence="7" type="ORF">OCOJLMKI_3798</name>
</gene>
<evidence type="ECO:0000256" key="5">
    <source>
        <dbReference type="SAM" id="Phobius"/>
    </source>
</evidence>